<proteinExistence type="predicted"/>
<protein>
    <submittedName>
        <fullName evidence="1">Uncharacterized protein</fullName>
    </submittedName>
</protein>
<organism evidence="1 2">
    <name type="scientific">Methanoliparum thermophilum</name>
    <dbReference type="NCBI Taxonomy" id="2491083"/>
    <lineage>
        <taxon>Archaea</taxon>
        <taxon>Methanobacteriati</taxon>
        <taxon>Methanobacteriota</taxon>
        <taxon>Candidatus Methanoliparia</taxon>
        <taxon>Candidatus Methanoliparales</taxon>
        <taxon>Candidatus Methanoliparaceae</taxon>
        <taxon>Candidatus Methanoliparum</taxon>
    </lineage>
</organism>
<dbReference type="EMBL" id="RXIF01000003">
    <property type="protein sequence ID" value="RZN65227.1"/>
    <property type="molecule type" value="Genomic_DNA"/>
</dbReference>
<dbReference type="Proteomes" id="UP000317158">
    <property type="component" value="Unassembled WGS sequence"/>
</dbReference>
<evidence type="ECO:0000313" key="2">
    <source>
        <dbReference type="Proteomes" id="UP000317158"/>
    </source>
</evidence>
<accession>A0A520KTC9</accession>
<name>A0A520KTC9_METT2</name>
<evidence type="ECO:0000313" key="1">
    <source>
        <dbReference type="EMBL" id="RZN65227.1"/>
    </source>
</evidence>
<dbReference type="AlphaFoldDB" id="A0A520KTC9"/>
<reference evidence="1 2" key="1">
    <citation type="journal article" date="2019" name="Nat. Microbiol.">
        <title>Wide diversity of methane and short-chain alkane metabolisms in uncultured archaea.</title>
        <authorList>
            <person name="Borrel G."/>
            <person name="Adam P.S."/>
            <person name="McKay L.J."/>
            <person name="Chen L.X."/>
            <person name="Sierra-Garcia I.N."/>
            <person name="Sieber C.M."/>
            <person name="Letourneur Q."/>
            <person name="Ghozlane A."/>
            <person name="Andersen G.L."/>
            <person name="Li W.J."/>
            <person name="Hallam S.J."/>
            <person name="Muyzer G."/>
            <person name="de Oliveira V.M."/>
            <person name="Inskeep W.P."/>
            <person name="Banfield J.F."/>
            <person name="Gribaldo S."/>
        </authorList>
    </citation>
    <scope>NUCLEOTIDE SEQUENCE [LARGE SCALE GENOMIC DNA]</scope>
    <source>
        <strain evidence="1">NM1a</strain>
    </source>
</reference>
<sequence>MSEEEGFSGGNIIQTVINLLKAVWSMIKPIINALISTFRSSMESLFKGTFLETIVKTFFDIIARFTSA</sequence>
<comment type="caution">
    <text evidence="1">The sequence shown here is derived from an EMBL/GenBank/DDBJ whole genome shotgun (WGS) entry which is preliminary data.</text>
</comment>
<gene>
    <name evidence="1" type="ORF">EF806_01535</name>
</gene>